<dbReference type="Proteomes" id="UP001183410">
    <property type="component" value="Unassembled WGS sequence"/>
</dbReference>
<accession>A0ABU2K023</accession>
<comment type="caution">
    <text evidence="1">The sequence shown here is derived from an EMBL/GenBank/DDBJ whole genome shotgun (WGS) entry which is preliminary data.</text>
</comment>
<gene>
    <name evidence="1" type="ORF">RM844_30455</name>
</gene>
<proteinExistence type="predicted"/>
<reference evidence="2" key="1">
    <citation type="submission" date="2023-07" db="EMBL/GenBank/DDBJ databases">
        <title>30 novel species of actinomycetes from the DSMZ collection.</title>
        <authorList>
            <person name="Nouioui I."/>
        </authorList>
    </citation>
    <scope>NUCLEOTIDE SEQUENCE [LARGE SCALE GENOMIC DNA]</scope>
    <source>
        <strain evidence="2">DSM 44915</strain>
    </source>
</reference>
<organism evidence="1 2">
    <name type="scientific">Streptomyces chisholmiae</name>
    <dbReference type="NCBI Taxonomy" id="3075540"/>
    <lineage>
        <taxon>Bacteria</taxon>
        <taxon>Bacillati</taxon>
        <taxon>Actinomycetota</taxon>
        <taxon>Actinomycetes</taxon>
        <taxon>Kitasatosporales</taxon>
        <taxon>Streptomycetaceae</taxon>
        <taxon>Streptomyces</taxon>
    </lineage>
</organism>
<protein>
    <submittedName>
        <fullName evidence="1">Uncharacterized protein</fullName>
    </submittedName>
</protein>
<keyword evidence="2" id="KW-1185">Reference proteome</keyword>
<name>A0ABU2K023_9ACTN</name>
<evidence type="ECO:0000313" key="1">
    <source>
        <dbReference type="EMBL" id="MDT0270603.1"/>
    </source>
</evidence>
<dbReference type="EMBL" id="JAVREO010000029">
    <property type="protein sequence ID" value="MDT0270603.1"/>
    <property type="molecule type" value="Genomic_DNA"/>
</dbReference>
<dbReference type="RefSeq" id="WP_311670668.1">
    <property type="nucleotide sequence ID" value="NZ_JAVREO010000029.1"/>
</dbReference>
<evidence type="ECO:0000313" key="2">
    <source>
        <dbReference type="Proteomes" id="UP001183410"/>
    </source>
</evidence>
<sequence length="200" mass="21188">MTTLAPCCTACYRPLPAWDLDRLACPGCQERASGRLAELPGLLAALSPVPVRSGGLVAVHGPAGSRPPIALHAVDLSAEVPALLDSWARDWASVGGHDLPERWLPNAAAGPALWLRWRLDWACRQHPAVEEALREIGHAWSAVRSAALGERAERRVAVVCPCGERLRVGVSTDAATCGGCGTRWSRGDLLGMPLAQRSAA</sequence>